<dbReference type="AlphaFoldDB" id="A0A7W3R7V7"/>
<evidence type="ECO:0000256" key="2">
    <source>
        <dbReference type="SAM" id="SignalP"/>
    </source>
</evidence>
<dbReference type="NCBIfam" id="NF040603">
    <property type="entry name" value="choice_anch_P"/>
    <property type="match status" value="1"/>
</dbReference>
<evidence type="ECO:0008006" key="5">
    <source>
        <dbReference type="Google" id="ProtNLM"/>
    </source>
</evidence>
<keyword evidence="4" id="KW-1185">Reference proteome</keyword>
<organism evidence="3 4">
    <name type="scientific">Thermomonospora cellulosilytica</name>
    <dbReference type="NCBI Taxonomy" id="1411118"/>
    <lineage>
        <taxon>Bacteria</taxon>
        <taxon>Bacillati</taxon>
        <taxon>Actinomycetota</taxon>
        <taxon>Actinomycetes</taxon>
        <taxon>Streptosporangiales</taxon>
        <taxon>Thermomonosporaceae</taxon>
        <taxon>Thermomonospora</taxon>
    </lineage>
</organism>
<keyword evidence="2" id="KW-0732">Signal</keyword>
<dbReference type="EMBL" id="JACJII010000001">
    <property type="protein sequence ID" value="MBA9002939.1"/>
    <property type="molecule type" value="Genomic_DNA"/>
</dbReference>
<feature type="signal peptide" evidence="2">
    <location>
        <begin position="1"/>
        <end position="30"/>
    </location>
</feature>
<proteinExistence type="predicted"/>
<name>A0A7W3R7V7_9ACTN</name>
<feature type="compositionally biased region" description="Low complexity" evidence="1">
    <location>
        <begin position="235"/>
        <end position="246"/>
    </location>
</feature>
<evidence type="ECO:0000313" key="4">
    <source>
        <dbReference type="Proteomes" id="UP000539313"/>
    </source>
</evidence>
<feature type="compositionally biased region" description="Basic and acidic residues" evidence="1">
    <location>
        <begin position="211"/>
        <end position="221"/>
    </location>
</feature>
<sequence>MRLSSTARTAAIAGVLVAPVVIAGAPAAFADKTGAKNHGSAYGLTADGLVTLPATPQVAATGKTPQRKSVADLPPNSLVNASGLNASAQRDSGRASVSDLNVAQRLLQAETVSASCNARKGNATLGNAYLNGRRLAANPKPNSKLQVPIDGVGEASVVLNSQRRNPQGGLTVTAIELNLPSANGKPQRLGIASATCGAAKRIGHQVPKAPKAPESRPEQGHHTGGNKGQSGLNRPAVVAPAPTPVTKDLAVTG</sequence>
<feature type="chain" id="PRO_5038819944" description="Secreted protein" evidence="2">
    <location>
        <begin position="31"/>
        <end position="253"/>
    </location>
</feature>
<protein>
    <recommendedName>
        <fullName evidence="5">Secreted protein</fullName>
    </recommendedName>
</protein>
<gene>
    <name evidence="3" type="ORF">HNR21_001821</name>
</gene>
<dbReference type="RefSeq" id="WP_182704842.1">
    <property type="nucleotide sequence ID" value="NZ_JACJII010000001.1"/>
</dbReference>
<evidence type="ECO:0000256" key="1">
    <source>
        <dbReference type="SAM" id="MobiDB-lite"/>
    </source>
</evidence>
<accession>A0A7W3R7V7</accession>
<dbReference type="Proteomes" id="UP000539313">
    <property type="component" value="Unassembled WGS sequence"/>
</dbReference>
<evidence type="ECO:0000313" key="3">
    <source>
        <dbReference type="EMBL" id="MBA9002939.1"/>
    </source>
</evidence>
<comment type="caution">
    <text evidence="3">The sequence shown here is derived from an EMBL/GenBank/DDBJ whole genome shotgun (WGS) entry which is preliminary data.</text>
</comment>
<feature type="region of interest" description="Disordered" evidence="1">
    <location>
        <begin position="204"/>
        <end position="253"/>
    </location>
</feature>
<reference evidence="3 4" key="1">
    <citation type="submission" date="2020-08" db="EMBL/GenBank/DDBJ databases">
        <title>Sequencing the genomes of 1000 actinobacteria strains.</title>
        <authorList>
            <person name="Klenk H.-P."/>
        </authorList>
    </citation>
    <scope>NUCLEOTIDE SEQUENCE [LARGE SCALE GENOMIC DNA]</scope>
    <source>
        <strain evidence="3 4">DSM 45823</strain>
    </source>
</reference>